<name>A0A0F8W022_9ZZZZ</name>
<sequence length="67" mass="7552">MTREEILRQFRAGEIGPERALELLLEFWGSTVKRDGTRFTQEQIEAFANTDIQGDVEATPLATPEAT</sequence>
<accession>A0A0F8W022</accession>
<reference evidence="1" key="1">
    <citation type="journal article" date="2015" name="Nature">
        <title>Complex archaea that bridge the gap between prokaryotes and eukaryotes.</title>
        <authorList>
            <person name="Spang A."/>
            <person name="Saw J.H."/>
            <person name="Jorgensen S.L."/>
            <person name="Zaremba-Niedzwiedzka K."/>
            <person name="Martijn J."/>
            <person name="Lind A.E."/>
            <person name="van Eijk R."/>
            <person name="Schleper C."/>
            <person name="Guy L."/>
            <person name="Ettema T.J."/>
        </authorList>
    </citation>
    <scope>NUCLEOTIDE SEQUENCE</scope>
</reference>
<dbReference type="EMBL" id="LAZR01068255">
    <property type="protein sequence ID" value="KKK49982.1"/>
    <property type="molecule type" value="Genomic_DNA"/>
</dbReference>
<gene>
    <name evidence="1" type="ORF">LCGC14_3129570</name>
</gene>
<dbReference type="AlphaFoldDB" id="A0A0F8W022"/>
<feature type="non-terminal residue" evidence="1">
    <location>
        <position position="67"/>
    </location>
</feature>
<proteinExistence type="predicted"/>
<organism evidence="1">
    <name type="scientific">marine sediment metagenome</name>
    <dbReference type="NCBI Taxonomy" id="412755"/>
    <lineage>
        <taxon>unclassified sequences</taxon>
        <taxon>metagenomes</taxon>
        <taxon>ecological metagenomes</taxon>
    </lineage>
</organism>
<evidence type="ECO:0000313" key="1">
    <source>
        <dbReference type="EMBL" id="KKK49982.1"/>
    </source>
</evidence>
<comment type="caution">
    <text evidence="1">The sequence shown here is derived from an EMBL/GenBank/DDBJ whole genome shotgun (WGS) entry which is preliminary data.</text>
</comment>
<protein>
    <submittedName>
        <fullName evidence="1">Uncharacterized protein</fullName>
    </submittedName>
</protein>